<keyword evidence="9 11" id="KW-1015">Disulfide bond</keyword>
<dbReference type="CTD" id="129804"/>
<dbReference type="PANTHER" id="PTHR24034:SF206">
    <property type="entry name" value="FIBULIN-7-LIKE"/>
    <property type="match status" value="1"/>
</dbReference>
<dbReference type="SUPFAM" id="SSF57196">
    <property type="entry name" value="EGF/Laminin"/>
    <property type="match status" value="2"/>
</dbReference>
<evidence type="ECO:0000256" key="5">
    <source>
        <dbReference type="ARBA" id="ARBA00022729"/>
    </source>
</evidence>
<dbReference type="InterPro" id="IPR055088">
    <property type="entry name" value="Fibulin_C"/>
</dbReference>
<dbReference type="InterPro" id="IPR035976">
    <property type="entry name" value="Sushi/SCR/CCP_sf"/>
</dbReference>
<keyword evidence="8" id="KW-0130">Cell adhesion</keyword>
<keyword evidence="14" id="KW-1185">Reference proteome</keyword>
<dbReference type="Pfam" id="PF12662">
    <property type="entry name" value="cEGF"/>
    <property type="match status" value="1"/>
</dbReference>
<feature type="domain" description="Sushi" evidence="13">
    <location>
        <begin position="72"/>
        <end position="129"/>
    </location>
</feature>
<keyword evidence="6" id="KW-0677">Repeat</keyword>
<dbReference type="GeneID" id="115471216"/>
<dbReference type="InterPro" id="IPR000436">
    <property type="entry name" value="Sushi_SCR_CCP_dom"/>
</dbReference>
<comment type="caution">
    <text evidence="11">Lacks conserved residue(s) required for the propagation of feature annotation.</text>
</comment>
<dbReference type="SMART" id="SM00181">
    <property type="entry name" value="EGF"/>
    <property type="match status" value="3"/>
</dbReference>
<dbReference type="InterPro" id="IPR050751">
    <property type="entry name" value="ECM_structural_protein"/>
</dbReference>
<dbReference type="FunFam" id="2.10.70.10:FF:000064">
    <property type="entry name" value="Fibulin 7"/>
    <property type="match status" value="1"/>
</dbReference>
<feature type="signal peptide" evidence="12">
    <location>
        <begin position="1"/>
        <end position="18"/>
    </location>
</feature>
<reference evidence="15" key="1">
    <citation type="submission" date="2025-08" db="UniProtKB">
        <authorList>
            <consortium name="RefSeq"/>
        </authorList>
    </citation>
    <scope>IDENTIFICATION</scope>
</reference>
<keyword evidence="10" id="KW-0325">Glycoprotein</keyword>
<evidence type="ECO:0000256" key="3">
    <source>
        <dbReference type="ARBA" id="ARBA00022536"/>
    </source>
</evidence>
<keyword evidence="2" id="KW-0964">Secreted</keyword>
<dbReference type="CDD" id="cd00033">
    <property type="entry name" value="CCP"/>
    <property type="match status" value="1"/>
</dbReference>
<dbReference type="PANTHER" id="PTHR24034">
    <property type="entry name" value="EGF-LIKE DOMAIN-CONTAINING PROTEIN"/>
    <property type="match status" value="1"/>
</dbReference>
<dbReference type="AlphaFoldDB" id="A0A6P7XZJ1"/>
<keyword evidence="4 11" id="KW-0768">Sushi</keyword>
<dbReference type="GO" id="GO:0005509">
    <property type="term" value="F:calcium ion binding"/>
    <property type="evidence" value="ECO:0007669"/>
    <property type="project" value="InterPro"/>
</dbReference>
<dbReference type="FunFam" id="2.10.25.10:FF:000240">
    <property type="entry name" value="Vitamin K-dependent protein S"/>
    <property type="match status" value="1"/>
</dbReference>
<dbReference type="InterPro" id="IPR026823">
    <property type="entry name" value="cEGF"/>
</dbReference>
<evidence type="ECO:0000256" key="10">
    <source>
        <dbReference type="ARBA" id="ARBA00023180"/>
    </source>
</evidence>
<dbReference type="Pfam" id="PF22914">
    <property type="entry name" value="Fibulin_C"/>
    <property type="match status" value="1"/>
</dbReference>
<dbReference type="InParanoid" id="A0A6P7XZJ1"/>
<evidence type="ECO:0000313" key="14">
    <source>
        <dbReference type="Proteomes" id="UP000515156"/>
    </source>
</evidence>
<protein>
    <submittedName>
        <fullName evidence="15">Fibulin-7</fullName>
    </submittedName>
</protein>
<name>A0A6P7XZJ1_9AMPH</name>
<keyword evidence="7" id="KW-0106">Calcium</keyword>
<dbReference type="PROSITE" id="PS01187">
    <property type="entry name" value="EGF_CA"/>
    <property type="match status" value="1"/>
</dbReference>
<dbReference type="Gene3D" id="2.10.25.10">
    <property type="entry name" value="Laminin"/>
    <property type="match status" value="3"/>
</dbReference>
<dbReference type="InterPro" id="IPR018097">
    <property type="entry name" value="EGF_Ca-bd_CS"/>
</dbReference>
<dbReference type="InterPro" id="IPR000742">
    <property type="entry name" value="EGF"/>
</dbReference>
<dbReference type="Pfam" id="PF07645">
    <property type="entry name" value="EGF_CA"/>
    <property type="match status" value="1"/>
</dbReference>
<comment type="subcellular location">
    <subcellularLocation>
        <location evidence="1">Secreted</location>
    </subcellularLocation>
</comment>
<sequence>MLKLLLVLCSLQLTLSNGQGCQNQHQLLAFVRQMKKLLSSHEAAFHQGLHNMKKQLTALQSSFQKQTSANSEICPQLVAPLHGKKLGKKVNVGHEVHFLCDPGFHLVGSETRVCQRNRTWSGQQPFCKNEVTLSNSSFSHPPRCTNIQGSYHCLCDIGFRIKSGICHDIDECELFQSSSRQMRICIYECINTPGSYQCSCPQGYILNHERNSCEDIDECSINQHNCSHSENCVNVYGGFRCVRPECPKTRLNTSYVKTSHFQCERNPCPMDSKACRNAAHSISFHYLPLHSNRSIPKVLFTMSTTQFLGDNLRFVILGGRGHDVLAVQRSDRQTGELILTSSVVGPATLEAEVEMTELSRKTTLGRHIFQITIFVSHYEF</sequence>
<evidence type="ECO:0000256" key="4">
    <source>
        <dbReference type="ARBA" id="ARBA00022659"/>
    </source>
</evidence>
<evidence type="ECO:0000256" key="6">
    <source>
        <dbReference type="ARBA" id="ARBA00022737"/>
    </source>
</evidence>
<dbReference type="Gene3D" id="2.10.70.10">
    <property type="entry name" value="Complement Module, domain 1"/>
    <property type="match status" value="1"/>
</dbReference>
<gene>
    <name evidence="15" type="primary">FBLN7</name>
</gene>
<dbReference type="FunCoup" id="A0A6P7XZJ1">
    <property type="interactions" value="27"/>
</dbReference>
<dbReference type="SUPFAM" id="SSF57535">
    <property type="entry name" value="Complement control module/SCR domain"/>
    <property type="match status" value="1"/>
</dbReference>
<dbReference type="InterPro" id="IPR001881">
    <property type="entry name" value="EGF-like_Ca-bd_dom"/>
</dbReference>
<keyword evidence="5 12" id="KW-0732">Signal</keyword>
<dbReference type="FunFam" id="2.10.25.10:FF:000038">
    <property type="entry name" value="Fibrillin 2"/>
    <property type="match status" value="1"/>
</dbReference>
<dbReference type="CDD" id="cd00054">
    <property type="entry name" value="EGF_CA"/>
    <property type="match status" value="2"/>
</dbReference>
<dbReference type="GO" id="GO:0007155">
    <property type="term" value="P:cell adhesion"/>
    <property type="evidence" value="ECO:0007669"/>
    <property type="project" value="UniProtKB-KW"/>
</dbReference>
<evidence type="ECO:0000256" key="11">
    <source>
        <dbReference type="PROSITE-ProRule" id="PRU00302"/>
    </source>
</evidence>
<keyword evidence="3" id="KW-0245">EGF-like domain</keyword>
<dbReference type="OrthoDB" id="4062651at2759"/>
<evidence type="ECO:0000256" key="12">
    <source>
        <dbReference type="SAM" id="SignalP"/>
    </source>
</evidence>
<dbReference type="InterPro" id="IPR049883">
    <property type="entry name" value="NOTCH1_EGF-like"/>
</dbReference>
<accession>A0A6P7XZJ1</accession>
<dbReference type="GO" id="GO:0005576">
    <property type="term" value="C:extracellular region"/>
    <property type="evidence" value="ECO:0007669"/>
    <property type="project" value="UniProtKB-SubCell"/>
</dbReference>
<evidence type="ECO:0000259" key="13">
    <source>
        <dbReference type="PROSITE" id="PS50923"/>
    </source>
</evidence>
<organism evidence="14 15">
    <name type="scientific">Microcaecilia unicolor</name>
    <dbReference type="NCBI Taxonomy" id="1415580"/>
    <lineage>
        <taxon>Eukaryota</taxon>
        <taxon>Metazoa</taxon>
        <taxon>Chordata</taxon>
        <taxon>Craniata</taxon>
        <taxon>Vertebrata</taxon>
        <taxon>Euteleostomi</taxon>
        <taxon>Amphibia</taxon>
        <taxon>Gymnophiona</taxon>
        <taxon>Siphonopidae</taxon>
        <taxon>Microcaecilia</taxon>
    </lineage>
</organism>
<dbReference type="SMART" id="SM00032">
    <property type="entry name" value="CCP"/>
    <property type="match status" value="1"/>
</dbReference>
<feature type="disulfide bond" evidence="11">
    <location>
        <begin position="100"/>
        <end position="127"/>
    </location>
</feature>
<evidence type="ECO:0000256" key="2">
    <source>
        <dbReference type="ARBA" id="ARBA00022525"/>
    </source>
</evidence>
<evidence type="ECO:0000256" key="8">
    <source>
        <dbReference type="ARBA" id="ARBA00022889"/>
    </source>
</evidence>
<evidence type="ECO:0000256" key="1">
    <source>
        <dbReference type="ARBA" id="ARBA00004613"/>
    </source>
</evidence>
<dbReference type="RefSeq" id="XP_030060782.1">
    <property type="nucleotide sequence ID" value="XM_030204922.1"/>
</dbReference>
<feature type="chain" id="PRO_5028296018" evidence="12">
    <location>
        <begin position="19"/>
        <end position="380"/>
    </location>
</feature>
<dbReference type="KEGG" id="muo:115471216"/>
<evidence type="ECO:0000313" key="15">
    <source>
        <dbReference type="RefSeq" id="XP_030060782.1"/>
    </source>
</evidence>
<dbReference type="Pfam" id="PF00084">
    <property type="entry name" value="Sushi"/>
    <property type="match status" value="1"/>
</dbReference>
<dbReference type="Proteomes" id="UP000515156">
    <property type="component" value="Chromosome 5"/>
</dbReference>
<proteinExistence type="predicted"/>
<dbReference type="PROSITE" id="PS01186">
    <property type="entry name" value="EGF_2"/>
    <property type="match status" value="1"/>
</dbReference>
<dbReference type="PROSITE" id="PS50923">
    <property type="entry name" value="SUSHI"/>
    <property type="match status" value="1"/>
</dbReference>
<evidence type="ECO:0000256" key="9">
    <source>
        <dbReference type="ARBA" id="ARBA00023157"/>
    </source>
</evidence>
<evidence type="ECO:0000256" key="7">
    <source>
        <dbReference type="ARBA" id="ARBA00022837"/>
    </source>
</evidence>
<dbReference type="SMART" id="SM00179">
    <property type="entry name" value="EGF_CA"/>
    <property type="match status" value="3"/>
</dbReference>